<keyword evidence="4" id="KW-1185">Reference proteome</keyword>
<dbReference type="InterPro" id="IPR011252">
    <property type="entry name" value="Fibrogen-bd_dom1"/>
</dbReference>
<sequence length="1045" mass="108914">MSSLVRAASPGRHRGARTAIAAVLSLLLAVAANVFVAVPAANAASGTPISIDNVRFETSKIPDGSRQELTVDWSVPGEASNPVAVVVDLPDGLRGFADRFPMLDPDGAAAGECVVDAERITCTVDPAYVEGHELEMRGSFTFLADVWLENIETVEHVFEFGTVQTPVTVDPNPNRCTENCEFGGWDAWKSGSYQNLEDTISWWVGVPSGPDGIPAGQRVAVEDVLDPTVFELVGEPRVLEARSLAYDSLGRQSPQFAWKPASEYTVSGDGLRVEFTSVAGLGADAPEGQQGITGSVYEVVWTVKVLDLGKAKHYTNVANWEIEGERSGTTTGTATRYSGSGTVVGTNFGKFRLTKELAGDTSLAPAFTVNYTSELDGVVTEQKPITIHAGESFLSDELFRGTTITLDELKPAEPANVDWADPVFVLPDGTRTDRVELAFDGTQGKLGQITDIRLENAATLQRASLGAAKTVVNPDGMRIPDGTSFTLNYRWAANAALGIPAGGGAVQLPLDGSRVEIPGLPLGAVVDFTESAPAAVPGASWQEPVVEPARVTVGPDSADVQVQVTNTLTRDLGSFDLRKRLGGAGSGLVDDPSFTVQWLYPADPERGVYEAGSGTVEVTAGGEPVAVEGLPAGAVVTLEELLDPVEGGTWREPVFSQQTFTIVKGTRISVDLDNELALNTGEFSVVKRLEGSGAGLVPATDAFTVRYEYDAGIGFGAGSGELVVRADGQAVTSGPLPYGAVLRLTELEPAPVVGATWAEGAVFSPETVTIGDGTTVEVSLTNTITRDVGSIELRKQLEGTGAHLVSADREYRFTYEYPAGAAWDAVGPTELAVPGDGSAVRIDDLPAGAVVTIRELEPEAVEGGSWGAPRFSESNVVTVGKDASTEVLVVNTLELNAGSFAVRKQVDGSGAGLLPGGTEFTVRYSYPAGPGFEAGSGVLTVTAGGVATSEPIPYGARVSLSEVTPTAVDGAEWTSARFSADSVVIGDGTVAEIVLTNTLERTGVEADLASTGVDGVGAAIFGGGLAVLVGLALLVGGILRRRRSA</sequence>
<dbReference type="Gene3D" id="2.60.40.1280">
    <property type="match status" value="1"/>
</dbReference>
<feature type="domain" description="DUF5979" evidence="2">
    <location>
        <begin position="575"/>
        <end position="675"/>
    </location>
</feature>
<dbReference type="AlphaFoldDB" id="A0A918CA84"/>
<organism evidence="3 4">
    <name type="scientific">Agromyces mediolanus</name>
    <name type="common">Corynebacterium mediolanum</name>
    <dbReference type="NCBI Taxonomy" id="41986"/>
    <lineage>
        <taxon>Bacteria</taxon>
        <taxon>Bacillati</taxon>
        <taxon>Actinomycetota</taxon>
        <taxon>Actinomycetes</taxon>
        <taxon>Micrococcales</taxon>
        <taxon>Microbacteriaceae</taxon>
        <taxon>Agromyces</taxon>
    </lineage>
</organism>
<keyword evidence="1" id="KW-1133">Transmembrane helix</keyword>
<feature type="domain" description="DUF5979" evidence="2">
    <location>
        <begin position="683"/>
        <end position="785"/>
    </location>
</feature>
<feature type="domain" description="DUF5979" evidence="2">
    <location>
        <begin position="351"/>
        <end position="430"/>
    </location>
</feature>
<evidence type="ECO:0000313" key="3">
    <source>
        <dbReference type="EMBL" id="GGR12615.1"/>
    </source>
</evidence>
<name>A0A918CA84_AGRME</name>
<keyword evidence="1" id="KW-0472">Membrane</keyword>
<feature type="transmembrane region" description="Helical" evidence="1">
    <location>
        <begin position="1016"/>
        <end position="1039"/>
    </location>
</feature>
<dbReference type="Proteomes" id="UP000610303">
    <property type="component" value="Unassembled WGS sequence"/>
</dbReference>
<evidence type="ECO:0000313" key="4">
    <source>
        <dbReference type="Proteomes" id="UP000610303"/>
    </source>
</evidence>
<dbReference type="GO" id="GO:0007155">
    <property type="term" value="P:cell adhesion"/>
    <property type="evidence" value="ECO:0007669"/>
    <property type="project" value="InterPro"/>
</dbReference>
<evidence type="ECO:0000256" key="1">
    <source>
        <dbReference type="SAM" id="Phobius"/>
    </source>
</evidence>
<reference evidence="3" key="2">
    <citation type="submission" date="2020-09" db="EMBL/GenBank/DDBJ databases">
        <authorList>
            <person name="Sun Q."/>
            <person name="Ohkuma M."/>
        </authorList>
    </citation>
    <scope>NUCLEOTIDE SEQUENCE</scope>
    <source>
        <strain evidence="3">JCM 3346</strain>
    </source>
</reference>
<reference evidence="3" key="1">
    <citation type="journal article" date="2014" name="Int. J. Syst. Evol. Microbiol.">
        <title>Complete genome sequence of Corynebacterium casei LMG S-19264T (=DSM 44701T), isolated from a smear-ripened cheese.</title>
        <authorList>
            <consortium name="US DOE Joint Genome Institute (JGI-PGF)"/>
            <person name="Walter F."/>
            <person name="Albersmeier A."/>
            <person name="Kalinowski J."/>
            <person name="Ruckert C."/>
        </authorList>
    </citation>
    <scope>NUCLEOTIDE SEQUENCE</scope>
    <source>
        <strain evidence="3">JCM 3346</strain>
    </source>
</reference>
<dbReference type="InterPro" id="IPR046022">
    <property type="entry name" value="DUF5979"/>
</dbReference>
<dbReference type="EMBL" id="BMRJ01000001">
    <property type="protein sequence ID" value="GGR12615.1"/>
    <property type="molecule type" value="Genomic_DNA"/>
</dbReference>
<feature type="domain" description="DUF5979" evidence="2">
    <location>
        <begin position="792"/>
        <end position="893"/>
    </location>
</feature>
<dbReference type="Pfam" id="PF19407">
    <property type="entry name" value="DUF5979"/>
    <property type="match status" value="6"/>
</dbReference>
<accession>A0A918CA84</accession>
<keyword evidence="1" id="KW-0812">Transmembrane</keyword>
<protein>
    <recommendedName>
        <fullName evidence="2">DUF5979 domain-containing protein</fullName>
    </recommendedName>
</protein>
<proteinExistence type="predicted"/>
<feature type="domain" description="DUF5979" evidence="2">
    <location>
        <begin position="481"/>
        <end position="569"/>
    </location>
</feature>
<gene>
    <name evidence="3" type="ORF">GCM10010196_01390</name>
</gene>
<evidence type="ECO:0000259" key="2">
    <source>
        <dbReference type="Pfam" id="PF19407"/>
    </source>
</evidence>
<comment type="caution">
    <text evidence="3">The sequence shown here is derived from an EMBL/GenBank/DDBJ whole genome shotgun (WGS) entry which is preliminary data.</text>
</comment>
<feature type="domain" description="DUF5979" evidence="2">
    <location>
        <begin position="900"/>
        <end position="999"/>
    </location>
</feature>